<name>A0A0F9MLB4_9ZZZZ</name>
<dbReference type="AlphaFoldDB" id="A0A0F9MLB4"/>
<gene>
    <name evidence="1" type="ORF">LCGC14_1076910</name>
</gene>
<reference evidence="1" key="1">
    <citation type="journal article" date="2015" name="Nature">
        <title>Complex archaea that bridge the gap between prokaryotes and eukaryotes.</title>
        <authorList>
            <person name="Spang A."/>
            <person name="Saw J.H."/>
            <person name="Jorgensen S.L."/>
            <person name="Zaremba-Niedzwiedzka K."/>
            <person name="Martijn J."/>
            <person name="Lind A.E."/>
            <person name="van Eijk R."/>
            <person name="Schleper C."/>
            <person name="Guy L."/>
            <person name="Ettema T.J."/>
        </authorList>
    </citation>
    <scope>NUCLEOTIDE SEQUENCE</scope>
</reference>
<proteinExistence type="predicted"/>
<protein>
    <submittedName>
        <fullName evidence="1">Uncharacterized protein</fullName>
    </submittedName>
</protein>
<organism evidence="1">
    <name type="scientific">marine sediment metagenome</name>
    <dbReference type="NCBI Taxonomy" id="412755"/>
    <lineage>
        <taxon>unclassified sequences</taxon>
        <taxon>metagenomes</taxon>
        <taxon>ecological metagenomes</taxon>
    </lineage>
</organism>
<sequence length="224" mass="24926">MVTRSVVIGGSNAVNYVKDREPVLDEETGTFICGEEMGRPGLICKGTPIAPRMRCRRHGGTWKVTERGLSLARGTASIYDPHRLWQGYQSIRKELTAHPEFVEQLYSTDLGEELAVARIVLAELIKKTTDSNSLDRGLVLKALRLVSRIAKDAKTIREKEENVIKREFMDGIIAAITHAFTRCNGYERPSDRARVFMSEFAALLPGNPALDIDEVVVEGKLVNA</sequence>
<evidence type="ECO:0000313" key="1">
    <source>
        <dbReference type="EMBL" id="KKN06474.1"/>
    </source>
</evidence>
<comment type="caution">
    <text evidence="1">The sequence shown here is derived from an EMBL/GenBank/DDBJ whole genome shotgun (WGS) entry which is preliminary data.</text>
</comment>
<accession>A0A0F9MLB4</accession>
<dbReference type="EMBL" id="LAZR01004687">
    <property type="protein sequence ID" value="KKN06474.1"/>
    <property type="molecule type" value="Genomic_DNA"/>
</dbReference>